<reference evidence="1" key="1">
    <citation type="submission" date="2021-02" db="EMBL/GenBank/DDBJ databases">
        <authorList>
            <person name="Dougan E. K."/>
            <person name="Rhodes N."/>
            <person name="Thang M."/>
            <person name="Chan C."/>
        </authorList>
    </citation>
    <scope>NUCLEOTIDE SEQUENCE</scope>
</reference>
<name>A0A812VZ40_SYMPI</name>
<evidence type="ECO:0000313" key="2">
    <source>
        <dbReference type="Proteomes" id="UP000649617"/>
    </source>
</evidence>
<organism evidence="1 2">
    <name type="scientific">Symbiodinium pilosum</name>
    <name type="common">Dinoflagellate</name>
    <dbReference type="NCBI Taxonomy" id="2952"/>
    <lineage>
        <taxon>Eukaryota</taxon>
        <taxon>Sar</taxon>
        <taxon>Alveolata</taxon>
        <taxon>Dinophyceae</taxon>
        <taxon>Suessiales</taxon>
        <taxon>Symbiodiniaceae</taxon>
        <taxon>Symbiodinium</taxon>
    </lineage>
</organism>
<keyword evidence="2" id="KW-1185">Reference proteome</keyword>
<dbReference type="AlphaFoldDB" id="A0A812VZ40"/>
<gene>
    <name evidence="1" type="ORF">SPIL2461_LOCUS18124</name>
</gene>
<dbReference type="OrthoDB" id="414175at2759"/>
<evidence type="ECO:0000313" key="1">
    <source>
        <dbReference type="EMBL" id="CAE7664085.1"/>
    </source>
</evidence>
<accession>A0A812VZ40</accession>
<dbReference type="Proteomes" id="UP000649617">
    <property type="component" value="Unassembled WGS sequence"/>
</dbReference>
<dbReference type="EMBL" id="CAJNIZ010043608">
    <property type="protein sequence ID" value="CAE7664085.1"/>
    <property type="molecule type" value="Genomic_DNA"/>
</dbReference>
<sequence length="107" mass="12034">MGLCLAEAGIGPHPDVTDRWGREYFLNFRLEDMAAHSPDTAYGELMPDPRAIESNAAIHWRGKAHLFMPCLGINRYWASPFPISFHDYKAAGGRQWRLVRFSLAGSA</sequence>
<protein>
    <submittedName>
        <fullName evidence="1">Uncharacterized protein</fullName>
    </submittedName>
</protein>
<comment type="caution">
    <text evidence="1">The sequence shown here is derived from an EMBL/GenBank/DDBJ whole genome shotgun (WGS) entry which is preliminary data.</text>
</comment>
<proteinExistence type="predicted"/>